<dbReference type="InterPro" id="IPR029510">
    <property type="entry name" value="Ald_DH_CS_GLU"/>
</dbReference>
<keyword evidence="2 5" id="KW-0560">Oxidoreductase</keyword>
<feature type="domain" description="Aldehyde dehydrogenase" evidence="6">
    <location>
        <begin position="10"/>
        <end position="452"/>
    </location>
</feature>
<dbReference type="Proteomes" id="UP001147830">
    <property type="component" value="Unassembled WGS sequence"/>
</dbReference>
<organism evidence="7 8">
    <name type="scientific">Thalassolituus pacificus</name>
    <dbReference type="NCBI Taxonomy" id="2975440"/>
    <lineage>
        <taxon>Bacteria</taxon>
        <taxon>Pseudomonadati</taxon>
        <taxon>Pseudomonadota</taxon>
        <taxon>Gammaproteobacteria</taxon>
        <taxon>Oceanospirillales</taxon>
        <taxon>Oceanospirillaceae</taxon>
        <taxon>Thalassolituus</taxon>
    </lineage>
</organism>
<dbReference type="InterPro" id="IPR016163">
    <property type="entry name" value="Ald_DH_C"/>
</dbReference>
<evidence type="ECO:0000313" key="8">
    <source>
        <dbReference type="Proteomes" id="UP001147830"/>
    </source>
</evidence>
<dbReference type="EC" id="1.2.1.71" evidence="7"/>
<evidence type="ECO:0000256" key="5">
    <source>
        <dbReference type="RuleBase" id="RU003345"/>
    </source>
</evidence>
<evidence type="ECO:0000256" key="4">
    <source>
        <dbReference type="PROSITE-ProRule" id="PRU10007"/>
    </source>
</evidence>
<dbReference type="NCBIfam" id="TIGR03240">
    <property type="entry name" value="arg_catab_astD"/>
    <property type="match status" value="1"/>
</dbReference>
<protein>
    <submittedName>
        <fullName evidence="7">Succinylglutamate-semialdehyde dehydrogenase</fullName>
        <ecNumber evidence="7">1.2.1.71</ecNumber>
    </submittedName>
</protein>
<dbReference type="AlphaFoldDB" id="A0A9X2WH46"/>
<dbReference type="InterPro" id="IPR015590">
    <property type="entry name" value="Aldehyde_DH_dom"/>
</dbReference>
<dbReference type="CDD" id="cd07095">
    <property type="entry name" value="ALDH_SGSD_AstD"/>
    <property type="match status" value="1"/>
</dbReference>
<evidence type="ECO:0000313" key="7">
    <source>
        <dbReference type="EMBL" id="MCT7360339.1"/>
    </source>
</evidence>
<dbReference type="GO" id="GO:0006527">
    <property type="term" value="P:L-arginine catabolic process"/>
    <property type="evidence" value="ECO:0007669"/>
    <property type="project" value="InterPro"/>
</dbReference>
<dbReference type="InterPro" id="IPR017649">
    <property type="entry name" value="SuccinylGlu_semiald_DH_AstD"/>
</dbReference>
<dbReference type="FunFam" id="3.40.605.10:FF:000010">
    <property type="entry name" value="N-succinylglutamate 5-semialdehyde dehydrogenase"/>
    <property type="match status" value="1"/>
</dbReference>
<proteinExistence type="inferred from homology"/>
<keyword evidence="3" id="KW-0520">NAD</keyword>
<keyword evidence="1" id="KW-0056">Arginine metabolism</keyword>
<reference evidence="7" key="2">
    <citation type="submission" date="2022-08" db="EMBL/GenBank/DDBJ databases">
        <authorList>
            <person name="Dong C."/>
        </authorList>
    </citation>
    <scope>NUCLEOTIDE SEQUENCE</scope>
    <source>
        <strain evidence="7">59MF3M-4</strain>
    </source>
</reference>
<dbReference type="Pfam" id="PF00171">
    <property type="entry name" value="Aldedh"/>
    <property type="match status" value="1"/>
</dbReference>
<evidence type="ECO:0000256" key="1">
    <source>
        <dbReference type="ARBA" id="ARBA00022503"/>
    </source>
</evidence>
<feature type="active site" evidence="4">
    <location>
        <position position="236"/>
    </location>
</feature>
<dbReference type="PROSITE" id="PS00070">
    <property type="entry name" value="ALDEHYDE_DEHYDR_CYS"/>
    <property type="match status" value="1"/>
</dbReference>
<dbReference type="NCBIfam" id="NF006992">
    <property type="entry name" value="PRK09457.1"/>
    <property type="match status" value="1"/>
</dbReference>
<dbReference type="GO" id="GO:0043824">
    <property type="term" value="F:succinylglutamate-semialdehyde dehydrogenase activity"/>
    <property type="evidence" value="ECO:0007669"/>
    <property type="project" value="UniProtKB-EC"/>
</dbReference>
<comment type="caution">
    <text evidence="7">The sequence shown here is derived from an EMBL/GenBank/DDBJ whole genome shotgun (WGS) entry which is preliminary data.</text>
</comment>
<keyword evidence="8" id="KW-1185">Reference proteome</keyword>
<dbReference type="InterPro" id="IPR016160">
    <property type="entry name" value="Ald_DH_CS_CYS"/>
</dbReference>
<dbReference type="EMBL" id="JAOANI010000028">
    <property type="protein sequence ID" value="MCT7360339.1"/>
    <property type="molecule type" value="Genomic_DNA"/>
</dbReference>
<evidence type="ECO:0000256" key="2">
    <source>
        <dbReference type="ARBA" id="ARBA00023002"/>
    </source>
</evidence>
<evidence type="ECO:0000256" key="3">
    <source>
        <dbReference type="ARBA" id="ARBA00023027"/>
    </source>
</evidence>
<dbReference type="SUPFAM" id="SSF53720">
    <property type="entry name" value="ALDH-like"/>
    <property type="match status" value="1"/>
</dbReference>
<dbReference type="Gene3D" id="3.40.605.10">
    <property type="entry name" value="Aldehyde Dehydrogenase, Chain A, domain 1"/>
    <property type="match status" value="1"/>
</dbReference>
<dbReference type="PANTHER" id="PTHR11699">
    <property type="entry name" value="ALDEHYDE DEHYDROGENASE-RELATED"/>
    <property type="match status" value="1"/>
</dbReference>
<dbReference type="PROSITE" id="PS00687">
    <property type="entry name" value="ALDEHYDE_DEHYDR_GLU"/>
    <property type="match status" value="1"/>
</dbReference>
<dbReference type="Gene3D" id="3.40.309.10">
    <property type="entry name" value="Aldehyde Dehydrogenase, Chain A, domain 2"/>
    <property type="match status" value="1"/>
</dbReference>
<sequence>MMSLLINGQWLAGEGPEFESLNPADATPVWRKASASAAQVVAAVAAARTAQPAWAALGFEPRLQILQAFAAQLQQQQDALAGTISLETGKPHWEALTEVSAMINKVDISIRACQQRTGNDQPGLQHHAHGVMAVFGPYNFPGHLPNGHIVPALLAGNSLVFKPSEETPLCAEKTAELWQAAGLPAGVLNLLQGGRAVGEALAQQPIDGLLFTGSSNTGRLLHRQFGGRPEVLLALEMGGNNPLIVDGNVHAQHAAELIVRSAFISAGQRCTCARRLILTGTEAQTDAIVQALLALCARLILQPKGDEQAFYGPVISARAQQQLLAAQQQLISLGGKALLSMSAIGSAGFLLSPGLIDMTGAQPAPDEEWFGPLLQLYRTPRFDDAIQLANNSRFGLAAGLISDDPQQQQQFRAQIRAGVISINAPTAGASSALPFGGIGASGNHRPSAFYAADYCAWPQAISTGPLTHDYVSPSGTGFRP</sequence>
<gene>
    <name evidence="7" type="primary">astD</name>
    <name evidence="7" type="ORF">NYR02_15055</name>
</gene>
<name>A0A9X2WH46_9GAMM</name>
<dbReference type="InterPro" id="IPR016162">
    <property type="entry name" value="Ald_DH_N"/>
</dbReference>
<accession>A0A9X2WH46</accession>
<dbReference type="InterPro" id="IPR016161">
    <property type="entry name" value="Ald_DH/histidinol_DH"/>
</dbReference>
<comment type="similarity">
    <text evidence="5">Belongs to the aldehyde dehydrogenase family.</text>
</comment>
<reference evidence="7" key="1">
    <citation type="journal article" date="2022" name="Front. Microbiol.">
        <title>Genome-based taxonomic rearrangement of Oceanobacter-related bacteria including the description of Thalassolituus hydrocarbonoclasticus sp. nov. and Thalassolituus pacificus sp. nov. and emended description of the genus Thalassolituus.</title>
        <authorList>
            <person name="Dong C."/>
            <person name="Wei L."/>
            <person name="Wang J."/>
            <person name="Lai Q."/>
            <person name="Huang Z."/>
            <person name="Shao Z."/>
        </authorList>
    </citation>
    <scope>NUCLEOTIDE SEQUENCE</scope>
    <source>
        <strain evidence="7">59MF3M-4</strain>
    </source>
</reference>
<dbReference type="RefSeq" id="WP_260977177.1">
    <property type="nucleotide sequence ID" value="NZ_JAOANI010000028.1"/>
</dbReference>
<evidence type="ECO:0000259" key="6">
    <source>
        <dbReference type="Pfam" id="PF00171"/>
    </source>
</evidence>